<dbReference type="Proteomes" id="UP000004982">
    <property type="component" value="Unassembled WGS sequence"/>
</dbReference>
<dbReference type="AlphaFoldDB" id="A0AA36XJD7"/>
<name>A0AA36XJD7_9NEIS</name>
<reference evidence="1 2" key="1">
    <citation type="submission" date="2011-05" db="EMBL/GenBank/DDBJ databases">
        <authorList>
            <person name="Muzny D."/>
            <person name="Qin X."/>
            <person name="Deng J."/>
            <person name="Jiang H."/>
            <person name="Liu Y."/>
            <person name="Qu J."/>
            <person name="Song X.-Z."/>
            <person name="Zhang L."/>
            <person name="Thornton R."/>
            <person name="Coyle M."/>
            <person name="Francisco L."/>
            <person name="Jackson L."/>
            <person name="Javaid M."/>
            <person name="Korchina V."/>
            <person name="Kovar C."/>
            <person name="Mata R."/>
            <person name="Mathew T."/>
            <person name="Ngo R."/>
            <person name="Nguyen L."/>
            <person name="Nguyen N."/>
            <person name="Okwuonu G."/>
            <person name="Ongeri F."/>
            <person name="Pham C."/>
            <person name="Simmons D."/>
            <person name="Wilczek-Boney K."/>
            <person name="Hale W."/>
            <person name="Jakkamsetti A."/>
            <person name="Pham P."/>
            <person name="Ruth R."/>
            <person name="San Lucas F."/>
            <person name="Warren J."/>
            <person name="Zhang J."/>
            <person name="Zhao Z."/>
            <person name="Zhou C."/>
            <person name="Zhu D."/>
            <person name="Lee S."/>
            <person name="Bess C."/>
            <person name="Blankenburg K."/>
            <person name="Forbes L."/>
            <person name="Fu Q."/>
            <person name="Gubbala S."/>
            <person name="Hirani K."/>
            <person name="Jayaseelan J.C."/>
            <person name="Lara F."/>
            <person name="Munidasa M."/>
            <person name="Palculict T."/>
            <person name="Patil S."/>
            <person name="Pu L.-L."/>
            <person name="Saada N."/>
            <person name="Tang L."/>
            <person name="Weissenberger G."/>
            <person name="Zhu Y."/>
            <person name="Hemphill L."/>
            <person name="Shang Y."/>
            <person name="Youmans B."/>
            <person name="Ayvaz T."/>
            <person name="Ross M."/>
            <person name="Santibanez J."/>
            <person name="Aqrawi P."/>
            <person name="Gross S."/>
            <person name="Joshi V."/>
            <person name="Fowler G."/>
            <person name="Nazareth L."/>
            <person name="Reid J."/>
            <person name="Worley K."/>
            <person name="Petrosino J."/>
            <person name="Highlander S."/>
            <person name="Gibbs R."/>
        </authorList>
    </citation>
    <scope>NUCLEOTIDE SEQUENCE [LARGE SCALE GENOMIC DNA]</scope>
    <source>
        <strain evidence="1 2">ATCC 33926</strain>
    </source>
</reference>
<evidence type="ECO:0000313" key="1">
    <source>
        <dbReference type="EMBL" id="EGQ75489.1"/>
    </source>
</evidence>
<gene>
    <name evidence="1" type="ORF">HMPREF9418_2388</name>
</gene>
<accession>A0AA36XJD7</accession>
<dbReference type="EMBL" id="AFQE01000117">
    <property type="protein sequence ID" value="EGQ75489.1"/>
    <property type="molecule type" value="Genomic_DNA"/>
</dbReference>
<sequence length="40" mass="4858">MYPTKTRHLKSRRIRESDLLQLSQFGAFRQRLPRGLCLRK</sequence>
<evidence type="ECO:0000313" key="2">
    <source>
        <dbReference type="Proteomes" id="UP000004982"/>
    </source>
</evidence>
<protein>
    <submittedName>
        <fullName evidence="1">Uncharacterized protein</fullName>
    </submittedName>
</protein>
<organism evidence="1 2">
    <name type="scientific">Neisseria macacae ATCC 33926</name>
    <dbReference type="NCBI Taxonomy" id="997348"/>
    <lineage>
        <taxon>Bacteria</taxon>
        <taxon>Pseudomonadati</taxon>
        <taxon>Pseudomonadota</taxon>
        <taxon>Betaproteobacteria</taxon>
        <taxon>Neisseriales</taxon>
        <taxon>Neisseriaceae</taxon>
        <taxon>Neisseria</taxon>
    </lineage>
</organism>
<proteinExistence type="predicted"/>
<comment type="caution">
    <text evidence="1">The sequence shown here is derived from an EMBL/GenBank/DDBJ whole genome shotgun (WGS) entry which is preliminary data.</text>
</comment>